<dbReference type="AlphaFoldDB" id="A0A9P6GQC8"/>
<proteinExistence type="predicted"/>
<organism evidence="2 3">
    <name type="scientific">Paraphaeosphaeria minitans</name>
    <dbReference type="NCBI Taxonomy" id="565426"/>
    <lineage>
        <taxon>Eukaryota</taxon>
        <taxon>Fungi</taxon>
        <taxon>Dikarya</taxon>
        <taxon>Ascomycota</taxon>
        <taxon>Pezizomycotina</taxon>
        <taxon>Dothideomycetes</taxon>
        <taxon>Pleosporomycetidae</taxon>
        <taxon>Pleosporales</taxon>
        <taxon>Massarineae</taxon>
        <taxon>Didymosphaeriaceae</taxon>
        <taxon>Paraphaeosphaeria</taxon>
    </lineage>
</organism>
<accession>A0A9P6GQC8</accession>
<dbReference type="EMBL" id="WJXW01000003">
    <property type="protein sequence ID" value="KAF9738289.1"/>
    <property type="molecule type" value="Genomic_DNA"/>
</dbReference>
<comment type="caution">
    <text evidence="2">The sequence shown here is derived from an EMBL/GenBank/DDBJ whole genome shotgun (WGS) entry which is preliminary data.</text>
</comment>
<protein>
    <submittedName>
        <fullName evidence="2">Uncharacterized protein</fullName>
    </submittedName>
</protein>
<reference evidence="2" key="1">
    <citation type="journal article" date="2020" name="Mol. Plant Microbe Interact.">
        <title>Genome Sequence of the Biocontrol Agent Coniothyrium minitans strain Conio (IMI 134523).</title>
        <authorList>
            <person name="Patel D."/>
            <person name="Shittu T.A."/>
            <person name="Baroncelli R."/>
            <person name="Muthumeenakshi S."/>
            <person name="Osborne T.H."/>
            <person name="Janganan T.K."/>
            <person name="Sreenivasaprasad S."/>
        </authorList>
    </citation>
    <scope>NUCLEOTIDE SEQUENCE</scope>
    <source>
        <strain evidence="2">Conio</strain>
    </source>
</reference>
<feature type="region of interest" description="Disordered" evidence="1">
    <location>
        <begin position="1"/>
        <end position="36"/>
    </location>
</feature>
<gene>
    <name evidence="2" type="ORF">PMIN01_03572</name>
</gene>
<name>A0A9P6GQC8_9PLEO</name>
<evidence type="ECO:0000313" key="3">
    <source>
        <dbReference type="Proteomes" id="UP000756921"/>
    </source>
</evidence>
<dbReference type="Proteomes" id="UP000756921">
    <property type="component" value="Unassembled WGS sequence"/>
</dbReference>
<evidence type="ECO:0000256" key="1">
    <source>
        <dbReference type="SAM" id="MobiDB-lite"/>
    </source>
</evidence>
<feature type="compositionally biased region" description="Basic and acidic residues" evidence="1">
    <location>
        <begin position="27"/>
        <end position="36"/>
    </location>
</feature>
<evidence type="ECO:0000313" key="2">
    <source>
        <dbReference type="EMBL" id="KAF9738289.1"/>
    </source>
</evidence>
<keyword evidence="3" id="KW-1185">Reference proteome</keyword>
<feature type="compositionally biased region" description="Low complexity" evidence="1">
    <location>
        <begin position="1"/>
        <end position="12"/>
    </location>
</feature>
<dbReference type="OrthoDB" id="3494771at2759"/>
<sequence>MISSTTSTPMSSAINTPNQTRPSSPVHAEHSNSKMKKLWKDLKHRVSEHHHSVNAAYASYYAAGHGIPRPEHFGQGNTRI</sequence>
<feature type="compositionally biased region" description="Polar residues" evidence="1">
    <location>
        <begin position="13"/>
        <end position="23"/>
    </location>
</feature>